<dbReference type="RefSeq" id="WP_132321620.1">
    <property type="nucleotide sequence ID" value="NZ_FWZT01000016.1"/>
</dbReference>
<protein>
    <submittedName>
        <fullName evidence="2">Uncharacterized protein</fullName>
    </submittedName>
</protein>
<dbReference type="OrthoDB" id="5379346at2"/>
<sequence>MKSLTIGLLTGLLPSISMASTFLTPSEPIPVSVLKVAPTSGLPEINDPNATITFPVYNSEGKKIAENTVSAADVWPQMDSWTQKVEREYANDRNGPNVITASVWDNDLGMKIEDLRVPQDVSQRKKLEKQKENARRWKPQKNIAPQKLSTSLNRVFGNNSTFGAFQNGNFSSEGQTQEVKVSQSFSAGGAVFGKRITVINQTTKSDSKSKTTKSDIKVFDQSIFVSTDGTVKASKSVTRSKGASKVFVLGIIPVRVGGSVSGSIGANPDYQASGLSVEGSVAPFLNTKGKASAGVDLLLVVAGIEGSLTFVNNTHGKLKITNTFAQTQVA</sequence>
<proteinExistence type="predicted"/>
<accession>A0A1Y6CG08</accession>
<dbReference type="AlphaFoldDB" id="A0A1Y6CG08"/>
<dbReference type="Proteomes" id="UP000192907">
    <property type="component" value="Unassembled WGS sequence"/>
</dbReference>
<reference evidence="3" key="1">
    <citation type="submission" date="2017-04" db="EMBL/GenBank/DDBJ databases">
        <authorList>
            <person name="Varghese N."/>
            <person name="Submissions S."/>
        </authorList>
    </citation>
    <scope>NUCLEOTIDE SEQUENCE [LARGE SCALE GENOMIC DNA]</scope>
    <source>
        <strain evidence="3">RKEM611</strain>
    </source>
</reference>
<gene>
    <name evidence="2" type="ORF">SAMN06296036_116152</name>
</gene>
<keyword evidence="3" id="KW-1185">Reference proteome</keyword>
<dbReference type="EMBL" id="FWZT01000016">
    <property type="protein sequence ID" value="SMF53687.1"/>
    <property type="molecule type" value="Genomic_DNA"/>
</dbReference>
<evidence type="ECO:0000313" key="3">
    <source>
        <dbReference type="Proteomes" id="UP000192907"/>
    </source>
</evidence>
<feature type="chain" id="PRO_5012350945" evidence="1">
    <location>
        <begin position="20"/>
        <end position="330"/>
    </location>
</feature>
<evidence type="ECO:0000256" key="1">
    <source>
        <dbReference type="SAM" id="SignalP"/>
    </source>
</evidence>
<organism evidence="2 3">
    <name type="scientific">Pseudobacteriovorax antillogorgiicola</name>
    <dbReference type="NCBI Taxonomy" id="1513793"/>
    <lineage>
        <taxon>Bacteria</taxon>
        <taxon>Pseudomonadati</taxon>
        <taxon>Bdellovibrionota</taxon>
        <taxon>Oligoflexia</taxon>
        <taxon>Oligoflexales</taxon>
        <taxon>Pseudobacteriovoracaceae</taxon>
        <taxon>Pseudobacteriovorax</taxon>
    </lineage>
</organism>
<feature type="signal peptide" evidence="1">
    <location>
        <begin position="1"/>
        <end position="19"/>
    </location>
</feature>
<keyword evidence="1" id="KW-0732">Signal</keyword>
<evidence type="ECO:0000313" key="2">
    <source>
        <dbReference type="EMBL" id="SMF53687.1"/>
    </source>
</evidence>
<dbReference type="STRING" id="1513793.SAMN06296036_116152"/>
<name>A0A1Y6CG08_9BACT</name>